<dbReference type="Pfam" id="PF14703">
    <property type="entry name" value="PHM7_cyt"/>
    <property type="match status" value="1"/>
</dbReference>
<dbReference type="InterPro" id="IPR027815">
    <property type="entry name" value="CSC1/OSCA1-like_cyt"/>
</dbReference>
<feature type="coiled-coil region" evidence="7">
    <location>
        <begin position="303"/>
        <end position="330"/>
    </location>
</feature>
<evidence type="ECO:0000256" key="9">
    <source>
        <dbReference type="SAM" id="Phobius"/>
    </source>
</evidence>
<feature type="transmembrane region" description="Helical" evidence="9">
    <location>
        <begin position="674"/>
        <end position="694"/>
    </location>
</feature>
<keyword evidence="14" id="KW-1185">Reference proteome</keyword>
<evidence type="ECO:0000259" key="11">
    <source>
        <dbReference type="Pfam" id="PF13967"/>
    </source>
</evidence>
<comment type="similarity">
    <text evidence="2">Belongs to the CSC1 (TC 1.A.17) family.</text>
</comment>
<keyword evidence="5 9" id="KW-1133">Transmembrane helix</keyword>
<feature type="transmembrane region" description="Helical" evidence="9">
    <location>
        <begin position="121"/>
        <end position="138"/>
    </location>
</feature>
<feature type="transmembrane region" description="Helical" evidence="9">
    <location>
        <begin position="35"/>
        <end position="57"/>
    </location>
</feature>
<feature type="transmembrane region" description="Helical" evidence="9">
    <location>
        <begin position="386"/>
        <end position="410"/>
    </location>
</feature>
<name>A0A2B7X5J7_9EURO</name>
<dbReference type="Pfam" id="PF13967">
    <property type="entry name" value="RSN1_TM"/>
    <property type="match status" value="1"/>
</dbReference>
<feature type="domain" description="CSC1/OSCA1-like 7TM region" evidence="10">
    <location>
        <begin position="384"/>
        <end position="666"/>
    </location>
</feature>
<feature type="transmembrane region" description="Helical" evidence="9">
    <location>
        <begin position="524"/>
        <end position="541"/>
    </location>
</feature>
<dbReference type="AlphaFoldDB" id="A0A2B7X5J7"/>
<dbReference type="Proteomes" id="UP000224080">
    <property type="component" value="Unassembled WGS sequence"/>
</dbReference>
<evidence type="ECO:0000313" key="14">
    <source>
        <dbReference type="Proteomes" id="UP000224080"/>
    </source>
</evidence>
<accession>A0A2B7X5J7</accession>
<feature type="region of interest" description="Disordered" evidence="8">
    <location>
        <begin position="840"/>
        <end position="888"/>
    </location>
</feature>
<keyword evidence="4 9" id="KW-0812">Transmembrane</keyword>
<dbReference type="GO" id="GO:0005886">
    <property type="term" value="C:plasma membrane"/>
    <property type="evidence" value="ECO:0007669"/>
    <property type="project" value="TreeGrafter"/>
</dbReference>
<dbReference type="EMBL" id="PDNC01000042">
    <property type="protein sequence ID" value="PGH04017.1"/>
    <property type="molecule type" value="Genomic_DNA"/>
</dbReference>
<feature type="domain" description="CSC1/OSCA1-like cytosolic" evidence="12">
    <location>
        <begin position="207"/>
        <end position="373"/>
    </location>
</feature>
<comment type="subcellular location">
    <subcellularLocation>
        <location evidence="1">Membrane</location>
        <topology evidence="1">Multi-pass membrane protein</topology>
    </subcellularLocation>
</comment>
<evidence type="ECO:0000259" key="12">
    <source>
        <dbReference type="Pfam" id="PF14703"/>
    </source>
</evidence>
<keyword evidence="7" id="KW-0175">Coiled coil</keyword>
<gene>
    <name evidence="13" type="ORF">GX51_03687</name>
</gene>
<feature type="region of interest" description="Disordered" evidence="8">
    <location>
        <begin position="921"/>
        <end position="989"/>
    </location>
</feature>
<organism evidence="13 14">
    <name type="scientific">Blastomyces parvus</name>
    <dbReference type="NCBI Taxonomy" id="2060905"/>
    <lineage>
        <taxon>Eukaryota</taxon>
        <taxon>Fungi</taxon>
        <taxon>Dikarya</taxon>
        <taxon>Ascomycota</taxon>
        <taxon>Pezizomycotina</taxon>
        <taxon>Eurotiomycetes</taxon>
        <taxon>Eurotiomycetidae</taxon>
        <taxon>Onygenales</taxon>
        <taxon>Ajellomycetaceae</taxon>
        <taxon>Blastomyces</taxon>
    </lineage>
</organism>
<protein>
    <recommendedName>
        <fullName evidence="15">DUF221 domain-containing protein</fullName>
    </recommendedName>
</protein>
<feature type="transmembrane region" description="Helical" evidence="9">
    <location>
        <begin position="595"/>
        <end position="622"/>
    </location>
</feature>
<feature type="compositionally biased region" description="Basic and acidic residues" evidence="8">
    <location>
        <begin position="957"/>
        <end position="969"/>
    </location>
</feature>
<keyword evidence="6 9" id="KW-0472">Membrane</keyword>
<dbReference type="InterPro" id="IPR032880">
    <property type="entry name" value="CSC1/OSCA1-like_N"/>
</dbReference>
<dbReference type="OrthoDB" id="2150324at2759"/>
<dbReference type="InterPro" id="IPR045122">
    <property type="entry name" value="Csc1-like"/>
</dbReference>
<dbReference type="PANTHER" id="PTHR13018">
    <property type="entry name" value="PROBABLE MEMBRANE PROTEIN DUF221-RELATED"/>
    <property type="match status" value="1"/>
</dbReference>
<proteinExistence type="inferred from homology"/>
<keyword evidence="3" id="KW-0813">Transport</keyword>
<feature type="transmembrane region" description="Helical" evidence="9">
    <location>
        <begin position="434"/>
        <end position="457"/>
    </location>
</feature>
<evidence type="ECO:0000256" key="2">
    <source>
        <dbReference type="ARBA" id="ARBA00007779"/>
    </source>
</evidence>
<evidence type="ECO:0000256" key="7">
    <source>
        <dbReference type="SAM" id="Coils"/>
    </source>
</evidence>
<evidence type="ECO:0008006" key="15">
    <source>
        <dbReference type="Google" id="ProtNLM"/>
    </source>
</evidence>
<evidence type="ECO:0000256" key="5">
    <source>
        <dbReference type="ARBA" id="ARBA00022989"/>
    </source>
</evidence>
<reference evidence="13 14" key="1">
    <citation type="submission" date="2017-10" db="EMBL/GenBank/DDBJ databases">
        <title>Comparative genomics in systemic dimorphic fungi from Ajellomycetaceae.</title>
        <authorList>
            <person name="Munoz J.F."/>
            <person name="Mcewen J.G."/>
            <person name="Clay O.K."/>
            <person name="Cuomo C.A."/>
        </authorList>
    </citation>
    <scope>NUCLEOTIDE SEQUENCE [LARGE SCALE GENOMIC DNA]</scope>
    <source>
        <strain evidence="13 14">UAMH130</strain>
    </source>
</reference>
<feature type="compositionally biased region" description="Polar residues" evidence="8">
    <location>
        <begin position="853"/>
        <end position="862"/>
    </location>
</feature>
<evidence type="ECO:0000256" key="1">
    <source>
        <dbReference type="ARBA" id="ARBA00004141"/>
    </source>
</evidence>
<feature type="transmembrane region" description="Helical" evidence="9">
    <location>
        <begin position="649"/>
        <end position="668"/>
    </location>
</feature>
<dbReference type="PANTHER" id="PTHR13018:SF149">
    <property type="entry name" value="DOMAIN PROTEIN, PUTATIVE (AFU_ORTHOLOGUE AFUA_3G11660)-RELATED"/>
    <property type="match status" value="1"/>
</dbReference>
<sequence length="999" mass="112903">MEGAILARQDGGKSAADQLLELIRNPFSSAFQLNAFWASFGTSVGLTLLLGLLFSLFRPRNSLVYAPKIKHADQKHTPPPVGKGLFAWITPVVKTKESELIDCIGLDATVFLRFTRMCRNIFLASTVIGCFVMIPINVAKSTPPPGINAFATMTPEYVSYHAMWSHVVCLWVFNAILAYFLWRNYKAVSILRRHYFRSSEYQKSLHARTILVRHIPPDFRTDEGLLRLTDEINPTPSVPRASIGRNMKELPKLIAEHEKMVRQLEEVLAKYFKNPNRLPSKRPTCRPSKEYQPEHGSDKVDAIDYLTDRIRDLEAQIKYLRDSIDTLNAMPYGFASWESIENAHVAAYTARNKHPQGTSITLAPRPNDIIWENLALTRKNRKWKRIVNFFWSTVLTLLWIAPNAMIAIFLSDLSNLGKVWKGFRDELRANPKTWAAVQGIAAPALTSLVYLVLPIIFRRLSIRAGDITKTSRERHVIHSLYAFFVFNNLVVFSIFSAVWAFVAAVIEAKNENNNIWDAIVKGQFYYHIMSALCHISPFWVTWVLQRNLGAAIDLLQVVNMTWIWFTKRFMTTTPRQIIEWTAPPPFPYASYYNYFLFYATIALCFATLQPIILPVTALYFALDSWLKKYLLLYVFVTKTESGGQYWRVLFNRLVFAMILANFVTALVVKAKGSWTMVFCLIPLPFLMIAFKWYCKRTFDDGLTYYSRMIPADTESLAPGKGGKKASERVASRFGHPALYKPLMTPMVHAKAAGALEKILQARQGGGAQVTGEYSDIALQKMSSNEPGRTASHPHDAAAAPFEVVPENQLDFAYFKDRADFRDEFGGGIYGRPEDLISERSHTPRSFLPGFDSPGSSRASSPVQYPMTPGGKGPAMLSGHHMHTRSFDSQSTIHPVPNIPGHAAYRSSSVATMEDININNNNNNHPAFYHTTTTDSESERALLSNVQDPPTRYSADIASHDGRERAREQSQSRSPYGRVPPRAPGAYGDTSYEAYRGVRY</sequence>
<evidence type="ECO:0000313" key="13">
    <source>
        <dbReference type="EMBL" id="PGH04017.1"/>
    </source>
</evidence>
<dbReference type="GO" id="GO:0005227">
    <property type="term" value="F:calcium-activated cation channel activity"/>
    <property type="evidence" value="ECO:0007669"/>
    <property type="project" value="InterPro"/>
</dbReference>
<evidence type="ECO:0000256" key="6">
    <source>
        <dbReference type="ARBA" id="ARBA00023136"/>
    </source>
</evidence>
<feature type="domain" description="CSC1/OSCA1-like N-terminal transmembrane" evidence="11">
    <location>
        <begin position="35"/>
        <end position="184"/>
    </location>
</feature>
<dbReference type="InterPro" id="IPR003864">
    <property type="entry name" value="CSC1/OSCA1-like_7TM"/>
</dbReference>
<evidence type="ECO:0000256" key="3">
    <source>
        <dbReference type="ARBA" id="ARBA00022448"/>
    </source>
</evidence>
<dbReference type="Pfam" id="PF02714">
    <property type="entry name" value="RSN1_7TM"/>
    <property type="match status" value="1"/>
</dbReference>
<evidence type="ECO:0000256" key="4">
    <source>
        <dbReference type="ARBA" id="ARBA00022692"/>
    </source>
</evidence>
<evidence type="ECO:0000259" key="10">
    <source>
        <dbReference type="Pfam" id="PF02714"/>
    </source>
</evidence>
<feature type="transmembrane region" description="Helical" evidence="9">
    <location>
        <begin position="158"/>
        <end position="182"/>
    </location>
</feature>
<feature type="transmembrane region" description="Helical" evidence="9">
    <location>
        <begin position="478"/>
        <end position="504"/>
    </location>
</feature>
<comment type="caution">
    <text evidence="13">The sequence shown here is derived from an EMBL/GenBank/DDBJ whole genome shotgun (WGS) entry which is preliminary data.</text>
</comment>
<evidence type="ECO:0000256" key="8">
    <source>
        <dbReference type="SAM" id="MobiDB-lite"/>
    </source>
</evidence>